<proteinExistence type="predicted"/>
<dbReference type="Proteomes" id="UP001148125">
    <property type="component" value="Unassembled WGS sequence"/>
</dbReference>
<evidence type="ECO:0000313" key="2">
    <source>
        <dbReference type="Proteomes" id="UP001148125"/>
    </source>
</evidence>
<reference evidence="1" key="1">
    <citation type="submission" date="2024-05" db="EMBL/GenBank/DDBJ databases">
        <title>Alkalihalobacillus sp. strain MEB203 novel alkaliphilic bacterium from Lonar Lake, India.</title>
        <authorList>
            <person name="Joshi A."/>
            <person name="Thite S."/>
            <person name="Mengade P."/>
        </authorList>
    </citation>
    <scope>NUCLEOTIDE SEQUENCE</scope>
    <source>
        <strain evidence="1">MEB 203</strain>
    </source>
</reference>
<sequence length="222" mass="23199">IRQEQIEDLDEESRVIYEKAKEDYENGEIDKSVYDSIVSGVISTGSAFIRNAATQKVNDKVSEKIAGSIVSWAQRNTFLFGDPALAIQTVSGGVVTKAAPPSALTSTIRNGARYGPPIVGSAIDFGIQIYNGEDVTDAAVKTVGHLGAGMAGAAIGSAFPVAGTAGGFVVGVLGSMAFDYVYDNKDKIVQGISDFALRTAETLNNVGDSVKVFFSGLGSVFD</sequence>
<evidence type="ECO:0000313" key="1">
    <source>
        <dbReference type="EMBL" id="MDE5416366.1"/>
    </source>
</evidence>
<comment type="caution">
    <text evidence="1">The sequence shown here is derived from an EMBL/GenBank/DDBJ whole genome shotgun (WGS) entry which is preliminary data.</text>
</comment>
<name>A0ABT5VLP1_9BACI</name>
<protein>
    <submittedName>
        <fullName evidence="1">Uncharacterized protein</fullName>
    </submittedName>
</protein>
<feature type="non-terminal residue" evidence="1">
    <location>
        <position position="1"/>
    </location>
</feature>
<keyword evidence="2" id="KW-1185">Reference proteome</keyword>
<dbReference type="EMBL" id="JAOTPO010000046">
    <property type="protein sequence ID" value="MDE5416366.1"/>
    <property type="molecule type" value="Genomic_DNA"/>
</dbReference>
<gene>
    <name evidence="1" type="ORF">N7Z68_24275</name>
</gene>
<organism evidence="1 2">
    <name type="scientific">Alkalihalobacterium chitinilyticum</name>
    <dbReference type="NCBI Taxonomy" id="2980103"/>
    <lineage>
        <taxon>Bacteria</taxon>
        <taxon>Bacillati</taxon>
        <taxon>Bacillota</taxon>
        <taxon>Bacilli</taxon>
        <taxon>Bacillales</taxon>
        <taxon>Bacillaceae</taxon>
        <taxon>Alkalihalobacterium</taxon>
    </lineage>
</organism>
<dbReference type="RefSeq" id="WP_275120955.1">
    <property type="nucleotide sequence ID" value="NZ_JAOTPO010000046.1"/>
</dbReference>
<accession>A0ABT5VLP1</accession>